<proteinExistence type="inferred from homology"/>
<dbReference type="InterPro" id="IPR006076">
    <property type="entry name" value="FAD-dep_OxRdtase"/>
</dbReference>
<dbReference type="Gene3D" id="3.50.50.60">
    <property type="entry name" value="FAD/NAD(P)-binding domain"/>
    <property type="match status" value="1"/>
</dbReference>
<dbReference type="NCBIfam" id="NF008726">
    <property type="entry name" value="PRK11728.1"/>
    <property type="match status" value="1"/>
</dbReference>
<evidence type="ECO:0000256" key="1">
    <source>
        <dbReference type="ARBA" id="ARBA00001974"/>
    </source>
</evidence>
<reference evidence="7 8" key="1">
    <citation type="journal article" date="2019" name="Nat. Microbiol.">
        <title>Mediterranean grassland soil C-N compound turnover is dependent on rainfall and depth, and is mediated by genomically divergent microorganisms.</title>
        <authorList>
            <person name="Diamond S."/>
            <person name="Andeer P.F."/>
            <person name="Li Z."/>
            <person name="Crits-Christoph A."/>
            <person name="Burstein D."/>
            <person name="Anantharaman K."/>
            <person name="Lane K.R."/>
            <person name="Thomas B.C."/>
            <person name="Pan C."/>
            <person name="Northen T.R."/>
            <person name="Banfield J.F."/>
        </authorList>
    </citation>
    <scope>NUCLEOTIDE SEQUENCE [LARGE SCALE GENOMIC DNA]</scope>
    <source>
        <strain evidence="7">WS_11</strain>
    </source>
</reference>
<comment type="caution">
    <text evidence="7">The sequence shown here is derived from an EMBL/GenBank/DDBJ whole genome shotgun (WGS) entry which is preliminary data.</text>
</comment>
<evidence type="ECO:0000313" key="7">
    <source>
        <dbReference type="EMBL" id="TMQ72223.1"/>
    </source>
</evidence>
<sequence length="395" mass="42558">MAIIGGGIVGLATALALRESSPDAPLTVLEKESEVGRHQTGHNSGVLHAGVYYPPGSLKARLCADGRARMEAFCTAHGVPFTRCGKLVVATREAELPRLETLRERAVANGLAVEVLDRDALREVEPHAAGLRALRVPESGVVDYGEVARAMKAALIAQGVAVRTGQSLRGVRRMNHALVLETGTGEVESDFVVNCGGLHADRLARRFGLDPGIRIVPFRGEYFHLSAAGAAKVRALIYPVPDPDLPFLGVHLTRGVHGTVEAGPNAVLAFAREGYRRRDLSPGDLIEAFAFPGFWRMAARWWRTAAYEWRRSLDPALFLRDLQRLVPSLTRDDLCPGGSGVRAQAVDRDGRLADDFLFVEGPRSLHVLNAPSPAATASLAIGREIARRAGERMAG</sequence>
<dbReference type="EMBL" id="VBPB01000116">
    <property type="protein sequence ID" value="TMQ72223.1"/>
    <property type="molecule type" value="Genomic_DNA"/>
</dbReference>
<comment type="similarity">
    <text evidence="5">Belongs to the L2HGDH family.</text>
</comment>
<evidence type="ECO:0000256" key="2">
    <source>
        <dbReference type="ARBA" id="ARBA00022630"/>
    </source>
</evidence>
<evidence type="ECO:0000259" key="6">
    <source>
        <dbReference type="Pfam" id="PF01266"/>
    </source>
</evidence>
<dbReference type="PANTHER" id="PTHR43104">
    <property type="entry name" value="L-2-HYDROXYGLUTARATE DEHYDROGENASE, MITOCHONDRIAL"/>
    <property type="match status" value="1"/>
</dbReference>
<dbReference type="EC" id="1.1.3.-" evidence="7"/>
<dbReference type="Pfam" id="PF01266">
    <property type="entry name" value="DAO"/>
    <property type="match status" value="1"/>
</dbReference>
<keyword evidence="2" id="KW-0285">Flavoprotein</keyword>
<accession>A0A538U8K2</accession>
<evidence type="ECO:0000313" key="8">
    <source>
        <dbReference type="Proteomes" id="UP000319771"/>
    </source>
</evidence>
<dbReference type="GO" id="GO:0005737">
    <property type="term" value="C:cytoplasm"/>
    <property type="evidence" value="ECO:0007669"/>
    <property type="project" value="TreeGrafter"/>
</dbReference>
<keyword evidence="3" id="KW-0274">FAD</keyword>
<evidence type="ECO:0000256" key="4">
    <source>
        <dbReference type="ARBA" id="ARBA00023002"/>
    </source>
</evidence>
<dbReference type="InterPro" id="IPR036188">
    <property type="entry name" value="FAD/NAD-bd_sf"/>
</dbReference>
<name>A0A538U8K2_UNCEI</name>
<organism evidence="7 8">
    <name type="scientific">Eiseniibacteriota bacterium</name>
    <dbReference type="NCBI Taxonomy" id="2212470"/>
    <lineage>
        <taxon>Bacteria</taxon>
        <taxon>Candidatus Eiseniibacteriota</taxon>
    </lineage>
</organism>
<evidence type="ECO:0000256" key="3">
    <source>
        <dbReference type="ARBA" id="ARBA00022827"/>
    </source>
</evidence>
<dbReference type="Gene3D" id="3.30.9.10">
    <property type="entry name" value="D-Amino Acid Oxidase, subunit A, domain 2"/>
    <property type="match status" value="1"/>
</dbReference>
<gene>
    <name evidence="7" type="primary">lhgO</name>
    <name evidence="7" type="ORF">E6K81_08090</name>
</gene>
<dbReference type="GO" id="GO:0047545">
    <property type="term" value="F:(S)-2-hydroxyglutarate dehydrogenase activity"/>
    <property type="evidence" value="ECO:0007669"/>
    <property type="project" value="TreeGrafter"/>
</dbReference>
<feature type="domain" description="FAD dependent oxidoreductase" evidence="6">
    <location>
        <begin position="2"/>
        <end position="388"/>
    </location>
</feature>
<keyword evidence="4 7" id="KW-0560">Oxidoreductase</keyword>
<dbReference type="PANTHER" id="PTHR43104:SF2">
    <property type="entry name" value="L-2-HYDROXYGLUTARATE DEHYDROGENASE, MITOCHONDRIAL"/>
    <property type="match status" value="1"/>
</dbReference>
<evidence type="ECO:0000256" key="5">
    <source>
        <dbReference type="ARBA" id="ARBA00037941"/>
    </source>
</evidence>
<dbReference type="SUPFAM" id="SSF51905">
    <property type="entry name" value="FAD/NAD(P)-binding domain"/>
    <property type="match status" value="1"/>
</dbReference>
<dbReference type="AlphaFoldDB" id="A0A538U8K2"/>
<protein>
    <submittedName>
        <fullName evidence="7">L-2-hydroxyglutarate oxidase</fullName>
        <ecNumber evidence="7">1.1.3.-</ecNumber>
    </submittedName>
</protein>
<dbReference type="Proteomes" id="UP000319771">
    <property type="component" value="Unassembled WGS sequence"/>
</dbReference>
<comment type="cofactor">
    <cofactor evidence="1">
        <name>FAD</name>
        <dbReference type="ChEBI" id="CHEBI:57692"/>
    </cofactor>
</comment>